<feature type="signal peptide" evidence="1">
    <location>
        <begin position="1"/>
        <end position="17"/>
    </location>
</feature>
<dbReference type="PANTHER" id="PTHR24094">
    <property type="entry name" value="SECRETED PROTEIN"/>
    <property type="match status" value="1"/>
</dbReference>
<name>A0AAQ3MAM7_9PEZI</name>
<gene>
    <name evidence="3" type="ORF">R9X50_00674100</name>
</gene>
<protein>
    <recommendedName>
        <fullName evidence="2">GmrSD restriction endonucleases C-terminal domain-containing protein</fullName>
    </recommendedName>
</protein>
<dbReference type="InterPro" id="IPR011089">
    <property type="entry name" value="GmrSD_C"/>
</dbReference>
<dbReference type="PANTHER" id="PTHR24094:SF15">
    <property type="entry name" value="AMP-DEPENDENT SYNTHETASE_LIGASE DOMAIN-CONTAINING PROTEIN-RELATED"/>
    <property type="match status" value="1"/>
</dbReference>
<feature type="domain" description="GmrSD restriction endonucleases C-terminal" evidence="2">
    <location>
        <begin position="108"/>
        <end position="201"/>
    </location>
</feature>
<organism evidence="3 4">
    <name type="scientific">Acrodontium crateriforme</name>
    <dbReference type="NCBI Taxonomy" id="150365"/>
    <lineage>
        <taxon>Eukaryota</taxon>
        <taxon>Fungi</taxon>
        <taxon>Dikarya</taxon>
        <taxon>Ascomycota</taxon>
        <taxon>Pezizomycotina</taxon>
        <taxon>Dothideomycetes</taxon>
        <taxon>Dothideomycetidae</taxon>
        <taxon>Mycosphaerellales</taxon>
        <taxon>Teratosphaeriaceae</taxon>
        <taxon>Acrodontium</taxon>
    </lineage>
</organism>
<proteinExistence type="predicted"/>
<evidence type="ECO:0000313" key="3">
    <source>
        <dbReference type="EMBL" id="WPH03858.1"/>
    </source>
</evidence>
<dbReference type="EMBL" id="CP138590">
    <property type="protein sequence ID" value="WPH03858.1"/>
    <property type="molecule type" value="Genomic_DNA"/>
</dbReference>
<sequence>MVTSGLLILATATLVLAAPIEQPVRRGNLPMPVDVATAKSYLNDIAVAEPSNSPAYERRYFHTWDTIEGNCNAREYVLKRDGSNVVVNNACTATSGTWFSDYDGVTWTSETKLQIDHLVPLKEAWESGAKDWTASQREAFANDVTRPQLIAVTGSVNESKGDRDIANWLPSREAFVCEYVRAWITVKHYYKLNMDSAEKQAALNVLNNKC</sequence>
<keyword evidence="1" id="KW-0732">Signal</keyword>
<dbReference type="AlphaFoldDB" id="A0AAQ3MAM7"/>
<keyword evidence="4" id="KW-1185">Reference proteome</keyword>
<reference evidence="3 4" key="1">
    <citation type="submission" date="2023-11" db="EMBL/GenBank/DDBJ databases">
        <title>An acidophilic fungus is an integral part of prey digestion in a carnivorous sundew plant.</title>
        <authorList>
            <person name="Tsai I.J."/>
        </authorList>
    </citation>
    <scope>NUCLEOTIDE SEQUENCE [LARGE SCALE GENOMIC DNA]</scope>
    <source>
        <strain evidence="3">169a</strain>
    </source>
</reference>
<dbReference type="Proteomes" id="UP001303373">
    <property type="component" value="Chromosome 11"/>
</dbReference>
<evidence type="ECO:0000256" key="1">
    <source>
        <dbReference type="SAM" id="SignalP"/>
    </source>
</evidence>
<evidence type="ECO:0000313" key="4">
    <source>
        <dbReference type="Proteomes" id="UP001303373"/>
    </source>
</evidence>
<evidence type="ECO:0000259" key="2">
    <source>
        <dbReference type="Pfam" id="PF07510"/>
    </source>
</evidence>
<feature type="chain" id="PRO_5042996698" description="GmrSD restriction endonucleases C-terminal domain-containing protein" evidence="1">
    <location>
        <begin position="18"/>
        <end position="210"/>
    </location>
</feature>
<accession>A0AAQ3MAM7</accession>
<dbReference type="Pfam" id="PF07510">
    <property type="entry name" value="GmrSD_C"/>
    <property type="match status" value="1"/>
</dbReference>